<gene>
    <name evidence="2" type="ORF">PFISCL1PPCAC_4213</name>
</gene>
<reference evidence="2" key="1">
    <citation type="submission" date="2023-10" db="EMBL/GenBank/DDBJ databases">
        <title>Genome assembly of Pristionchus species.</title>
        <authorList>
            <person name="Yoshida K."/>
            <person name="Sommer R.J."/>
        </authorList>
    </citation>
    <scope>NUCLEOTIDE SEQUENCE</scope>
    <source>
        <strain evidence="2">RS5133</strain>
    </source>
</reference>
<feature type="chain" id="PRO_5043988962" evidence="1">
    <location>
        <begin position="16"/>
        <end position="62"/>
    </location>
</feature>
<feature type="signal peptide" evidence="1">
    <location>
        <begin position="1"/>
        <end position="15"/>
    </location>
</feature>
<name>A0AAV5V053_9BILA</name>
<organism evidence="2 3">
    <name type="scientific">Pristionchus fissidentatus</name>
    <dbReference type="NCBI Taxonomy" id="1538716"/>
    <lineage>
        <taxon>Eukaryota</taxon>
        <taxon>Metazoa</taxon>
        <taxon>Ecdysozoa</taxon>
        <taxon>Nematoda</taxon>
        <taxon>Chromadorea</taxon>
        <taxon>Rhabditida</taxon>
        <taxon>Rhabditina</taxon>
        <taxon>Diplogasteromorpha</taxon>
        <taxon>Diplogasteroidea</taxon>
        <taxon>Neodiplogasteridae</taxon>
        <taxon>Pristionchus</taxon>
    </lineage>
</organism>
<dbReference type="EMBL" id="BTSY01000002">
    <property type="protein sequence ID" value="GMT12916.1"/>
    <property type="molecule type" value="Genomic_DNA"/>
</dbReference>
<evidence type="ECO:0000313" key="3">
    <source>
        <dbReference type="Proteomes" id="UP001432322"/>
    </source>
</evidence>
<comment type="caution">
    <text evidence="2">The sequence shown here is derived from an EMBL/GenBank/DDBJ whole genome shotgun (WGS) entry which is preliminary data.</text>
</comment>
<dbReference type="Proteomes" id="UP001432322">
    <property type="component" value="Unassembled WGS sequence"/>
</dbReference>
<sequence length="62" mass="6919">VTRAVLLLLIFLVVATVVLEAGRERACDDACYKSARDQTACCKSKSPRYTRGGCTRWQMFCS</sequence>
<evidence type="ECO:0000256" key="1">
    <source>
        <dbReference type="SAM" id="SignalP"/>
    </source>
</evidence>
<proteinExistence type="predicted"/>
<keyword evidence="3" id="KW-1185">Reference proteome</keyword>
<feature type="non-terminal residue" evidence="2">
    <location>
        <position position="1"/>
    </location>
</feature>
<accession>A0AAV5V053</accession>
<keyword evidence="1" id="KW-0732">Signal</keyword>
<evidence type="ECO:0000313" key="2">
    <source>
        <dbReference type="EMBL" id="GMT12916.1"/>
    </source>
</evidence>
<protein>
    <submittedName>
        <fullName evidence="2">Uncharacterized protein</fullName>
    </submittedName>
</protein>
<dbReference type="AlphaFoldDB" id="A0AAV5V053"/>